<organism evidence="1 2">
    <name type="scientific">Irpex rosettiformis</name>
    <dbReference type="NCBI Taxonomy" id="378272"/>
    <lineage>
        <taxon>Eukaryota</taxon>
        <taxon>Fungi</taxon>
        <taxon>Dikarya</taxon>
        <taxon>Basidiomycota</taxon>
        <taxon>Agaricomycotina</taxon>
        <taxon>Agaricomycetes</taxon>
        <taxon>Polyporales</taxon>
        <taxon>Irpicaceae</taxon>
        <taxon>Irpex</taxon>
    </lineage>
</organism>
<keyword evidence="2" id="KW-1185">Reference proteome</keyword>
<comment type="caution">
    <text evidence="1">The sequence shown here is derived from an EMBL/GenBank/DDBJ whole genome shotgun (WGS) entry which is preliminary data.</text>
</comment>
<evidence type="ECO:0000313" key="1">
    <source>
        <dbReference type="EMBL" id="KAI0094316.1"/>
    </source>
</evidence>
<dbReference type="EMBL" id="MU274900">
    <property type="protein sequence ID" value="KAI0094316.1"/>
    <property type="molecule type" value="Genomic_DNA"/>
</dbReference>
<protein>
    <submittedName>
        <fullName evidence="1">GroES-like protein</fullName>
    </submittedName>
</protein>
<name>A0ACB8UJG2_9APHY</name>
<proteinExistence type="predicted"/>
<reference evidence="1" key="1">
    <citation type="journal article" date="2021" name="Environ. Microbiol.">
        <title>Gene family expansions and transcriptome signatures uncover fungal adaptations to wood decay.</title>
        <authorList>
            <person name="Hage H."/>
            <person name="Miyauchi S."/>
            <person name="Viragh M."/>
            <person name="Drula E."/>
            <person name="Min B."/>
            <person name="Chaduli D."/>
            <person name="Navarro D."/>
            <person name="Favel A."/>
            <person name="Norest M."/>
            <person name="Lesage-Meessen L."/>
            <person name="Balint B."/>
            <person name="Merenyi Z."/>
            <person name="de Eugenio L."/>
            <person name="Morin E."/>
            <person name="Martinez A.T."/>
            <person name="Baldrian P."/>
            <person name="Stursova M."/>
            <person name="Martinez M.J."/>
            <person name="Novotny C."/>
            <person name="Magnuson J.K."/>
            <person name="Spatafora J.W."/>
            <person name="Maurice S."/>
            <person name="Pangilinan J."/>
            <person name="Andreopoulos W."/>
            <person name="LaButti K."/>
            <person name="Hundley H."/>
            <person name="Na H."/>
            <person name="Kuo A."/>
            <person name="Barry K."/>
            <person name="Lipzen A."/>
            <person name="Henrissat B."/>
            <person name="Riley R."/>
            <person name="Ahrendt S."/>
            <person name="Nagy L.G."/>
            <person name="Grigoriev I.V."/>
            <person name="Martin F."/>
            <person name="Rosso M.N."/>
        </authorList>
    </citation>
    <scope>NUCLEOTIDE SEQUENCE</scope>
    <source>
        <strain evidence="1">CBS 384.51</strain>
    </source>
</reference>
<dbReference type="Proteomes" id="UP001055072">
    <property type="component" value="Unassembled WGS sequence"/>
</dbReference>
<sequence length="354" mass="37692">MSTIPDKQTGLLSTKEEIKFQEFPVPSPGPNEVLIQNVAVASNPKDWKIPQWVDGYSGVEGNDVAGYVVKVGEGVTEFKGGERVAAFTKMMTQDPKSGAYIQYSVAPASTTFPIPESTSFEEAATLPLALATAFLGLFKRLALPETSSGESKGVIINGASSSVGAFAVQLAKRAGLFVIGVAGSSKDYATSLGADIIVDYRENRGEALADALVKASSGHQISHVFDAVSQDGSTLLLARVLVKISPNGKGKVTYVLFLTDEESKQLPAGIEAEQTAVSTAYGEDEEFAARWYRQVGQWLAPSATNPAPFQPNRVKVLPNGLASVPEGLKLLREGKVHGEKLVYRITETPQLKSS</sequence>
<gene>
    <name evidence="1" type="ORF">BDY19DRAFT_13658</name>
</gene>
<evidence type="ECO:0000313" key="2">
    <source>
        <dbReference type="Proteomes" id="UP001055072"/>
    </source>
</evidence>
<accession>A0ACB8UJG2</accession>